<feature type="compositionally biased region" description="Basic and acidic residues" evidence="1">
    <location>
        <begin position="107"/>
        <end position="149"/>
    </location>
</feature>
<evidence type="ECO:0000256" key="1">
    <source>
        <dbReference type="SAM" id="MobiDB-lite"/>
    </source>
</evidence>
<accession>A0A0P1EG74</accession>
<dbReference type="GeneID" id="55494210"/>
<name>A0A0P1EG74_9RHOB</name>
<dbReference type="RefSeq" id="WP_058278340.1">
    <property type="nucleotide sequence ID" value="NZ_CYPU01000049.1"/>
</dbReference>
<dbReference type="Pfam" id="PF10986">
    <property type="entry name" value="ZrgA"/>
    <property type="match status" value="1"/>
</dbReference>
<evidence type="ECO:0000313" key="3">
    <source>
        <dbReference type="Proteomes" id="UP000050783"/>
    </source>
</evidence>
<protein>
    <recommendedName>
        <fullName evidence="4">ABC-type Zn2+ transport system, periplasmic component/surface adhesin</fullName>
    </recommendedName>
</protein>
<dbReference type="AlphaFoldDB" id="A0A0P1EG74"/>
<dbReference type="InterPro" id="IPR021253">
    <property type="entry name" value="ZrgA-like"/>
</dbReference>
<proteinExistence type="predicted"/>
<dbReference type="Proteomes" id="UP000050783">
    <property type="component" value="Unassembled WGS sequence"/>
</dbReference>
<reference evidence="2 3" key="1">
    <citation type="submission" date="2015-09" db="EMBL/GenBank/DDBJ databases">
        <authorList>
            <consortium name="Swine Surveillance"/>
        </authorList>
    </citation>
    <scope>NUCLEOTIDE SEQUENCE [LARGE SCALE GENOMIC DNA]</scope>
    <source>
        <strain evidence="2 3">CECT 4292</strain>
    </source>
</reference>
<gene>
    <name evidence="2" type="ORF">RUA4292_03032</name>
</gene>
<evidence type="ECO:0008006" key="4">
    <source>
        <dbReference type="Google" id="ProtNLM"/>
    </source>
</evidence>
<sequence>MKYALPALVALTTAPAIAEDARELDAHEHGVGELNIAVDGSTIAMELHAPGADIVGFEYEATGAEDRAAIDAAVAMLAKPLDLFVLPSAAECSVTQASAVLESEEEHYEHDHEEHAESEAHEGHDDEHGHEDHADGEKHNDHDDHAEAEASHTEFHAEYALTCGNPDALTGIEFAYFETFENALELEVQIVTASGAQAFEIERDAPTLDLRGMF</sequence>
<evidence type="ECO:0000313" key="2">
    <source>
        <dbReference type="EMBL" id="CUH48842.1"/>
    </source>
</evidence>
<dbReference type="OrthoDB" id="7346546at2"/>
<organism evidence="2 3">
    <name type="scientific">Ruegeria atlantica</name>
    <dbReference type="NCBI Taxonomy" id="81569"/>
    <lineage>
        <taxon>Bacteria</taxon>
        <taxon>Pseudomonadati</taxon>
        <taxon>Pseudomonadota</taxon>
        <taxon>Alphaproteobacteria</taxon>
        <taxon>Rhodobacterales</taxon>
        <taxon>Roseobacteraceae</taxon>
        <taxon>Ruegeria</taxon>
    </lineage>
</organism>
<dbReference type="EMBL" id="CYPU01000049">
    <property type="protein sequence ID" value="CUH48842.1"/>
    <property type="molecule type" value="Genomic_DNA"/>
</dbReference>
<feature type="region of interest" description="Disordered" evidence="1">
    <location>
        <begin position="100"/>
        <end position="149"/>
    </location>
</feature>